<dbReference type="Pfam" id="PF03457">
    <property type="entry name" value="HA"/>
    <property type="match status" value="2"/>
</dbReference>
<proteinExistence type="predicted"/>
<feature type="domain" description="Helicase-associated" evidence="1">
    <location>
        <begin position="92"/>
        <end position="154"/>
    </location>
</feature>
<dbReference type="Gene3D" id="6.10.140.530">
    <property type="match status" value="2"/>
</dbReference>
<accession>A0AAW9DKQ5</accession>
<evidence type="ECO:0000313" key="2">
    <source>
        <dbReference type="EMBL" id="MDX5929436.1"/>
    </source>
</evidence>
<protein>
    <submittedName>
        <fullName evidence="2">Helicase associated domain-containing protein</fullName>
    </submittedName>
</protein>
<dbReference type="EMBL" id="JAWXYB010000006">
    <property type="protein sequence ID" value="MDX5929436.1"/>
    <property type="molecule type" value="Genomic_DNA"/>
</dbReference>
<comment type="caution">
    <text evidence="2">The sequence shown here is derived from an EMBL/GenBank/DDBJ whole genome shotgun (WGS) entry which is preliminary data.</text>
</comment>
<reference evidence="2 3" key="1">
    <citation type="submission" date="2023-11" db="EMBL/GenBank/DDBJ databases">
        <title>MicrobeMod: A computational toolkit for identifying prokaryotic methylation and restriction-modification with nanopore sequencing.</title>
        <authorList>
            <person name="Crits-Christoph A."/>
            <person name="Kang S.C."/>
            <person name="Lee H."/>
            <person name="Ostrov N."/>
        </authorList>
    </citation>
    <scope>NUCLEOTIDE SEQUENCE [LARGE SCALE GENOMIC DNA]</scope>
    <source>
        <strain evidence="2 3">DSMZ 700</strain>
    </source>
</reference>
<organism evidence="2 3">
    <name type="scientific">Acidiphilium acidophilum</name>
    <name type="common">Thiobacillus acidophilus</name>
    <dbReference type="NCBI Taxonomy" id="76588"/>
    <lineage>
        <taxon>Bacteria</taxon>
        <taxon>Pseudomonadati</taxon>
        <taxon>Pseudomonadota</taxon>
        <taxon>Alphaproteobacteria</taxon>
        <taxon>Acetobacterales</taxon>
        <taxon>Acidocellaceae</taxon>
        <taxon>Acidiphilium</taxon>
    </lineage>
</organism>
<dbReference type="AlphaFoldDB" id="A0AAW9DKQ5"/>
<evidence type="ECO:0000313" key="3">
    <source>
        <dbReference type="Proteomes" id="UP001279553"/>
    </source>
</evidence>
<dbReference type="Proteomes" id="UP001279553">
    <property type="component" value="Unassembled WGS sequence"/>
</dbReference>
<name>A0AAW9DKQ5_ACIAO</name>
<keyword evidence="3" id="KW-1185">Reference proteome</keyword>
<gene>
    <name evidence="2" type="ORF">SIL87_01470</name>
</gene>
<sequence length="166" mass="19052">MSAERIAALEAIPGWTWSVFSARWDDGIIALRAFVEREGHANIHSKHFEPDGFKLGNWLGSRRYEYRQGVLSAERIAALEAIPGWTWDAVGSEQWEKGIEALRAFVEREGHTSIRHKHVEPDGFKLGHWACARRTEYRQGNLSDKRIEELESIPGWTWNALKGSRQ</sequence>
<dbReference type="PANTHER" id="PTHR33418:SF1">
    <property type="entry name" value="HELICASE-ASSOCIATED DOMAIN-CONTAINING PROTEIN"/>
    <property type="match status" value="1"/>
</dbReference>
<dbReference type="InterPro" id="IPR005114">
    <property type="entry name" value="Helicase_assoc"/>
</dbReference>
<dbReference type="RefSeq" id="WP_319612510.1">
    <property type="nucleotide sequence ID" value="NZ_JAWXYB010000006.1"/>
</dbReference>
<dbReference type="PANTHER" id="PTHR33418">
    <property type="entry name" value="HELICASE-ASSOCIATED"/>
    <property type="match status" value="1"/>
</dbReference>
<evidence type="ECO:0000259" key="1">
    <source>
        <dbReference type="Pfam" id="PF03457"/>
    </source>
</evidence>
<feature type="domain" description="Helicase-associated" evidence="1">
    <location>
        <begin position="21"/>
        <end position="83"/>
    </location>
</feature>